<dbReference type="OrthoDB" id="3632757at2759"/>
<comment type="caution">
    <text evidence="3">The sequence shown here is derived from an EMBL/GenBank/DDBJ whole genome shotgun (WGS) entry which is preliminary data.</text>
</comment>
<dbReference type="EMBL" id="JAAMPI010001393">
    <property type="protein sequence ID" value="KAF4625386.1"/>
    <property type="molecule type" value="Genomic_DNA"/>
</dbReference>
<gene>
    <name evidence="3" type="ORF">G7Y89_g12781</name>
</gene>
<evidence type="ECO:0000313" key="3">
    <source>
        <dbReference type="EMBL" id="KAF4625386.1"/>
    </source>
</evidence>
<feature type="domain" description="Peptidase M24" evidence="2">
    <location>
        <begin position="196"/>
        <end position="416"/>
    </location>
</feature>
<keyword evidence="4" id="KW-1185">Reference proteome</keyword>
<evidence type="ECO:0000313" key="4">
    <source>
        <dbReference type="Proteomes" id="UP000566819"/>
    </source>
</evidence>
<dbReference type="InterPro" id="IPR036005">
    <property type="entry name" value="Creatinase/aminopeptidase-like"/>
</dbReference>
<organism evidence="3 4">
    <name type="scientific">Cudoniella acicularis</name>
    <dbReference type="NCBI Taxonomy" id="354080"/>
    <lineage>
        <taxon>Eukaryota</taxon>
        <taxon>Fungi</taxon>
        <taxon>Dikarya</taxon>
        <taxon>Ascomycota</taxon>
        <taxon>Pezizomycotina</taxon>
        <taxon>Leotiomycetes</taxon>
        <taxon>Helotiales</taxon>
        <taxon>Tricladiaceae</taxon>
        <taxon>Cudoniella</taxon>
    </lineage>
</organism>
<keyword evidence="1" id="KW-0732">Signal</keyword>
<dbReference type="AlphaFoldDB" id="A0A8H4RB63"/>
<protein>
    <recommendedName>
        <fullName evidence="2">Peptidase M24 domain-containing protein</fullName>
    </recommendedName>
</protein>
<evidence type="ECO:0000259" key="2">
    <source>
        <dbReference type="Pfam" id="PF00557"/>
    </source>
</evidence>
<dbReference type="Pfam" id="PF00557">
    <property type="entry name" value="Peptidase_M24"/>
    <property type="match status" value="1"/>
</dbReference>
<feature type="signal peptide" evidence="1">
    <location>
        <begin position="1"/>
        <end position="23"/>
    </location>
</feature>
<reference evidence="3 4" key="1">
    <citation type="submission" date="2020-03" db="EMBL/GenBank/DDBJ databases">
        <title>Draft Genome Sequence of Cudoniella acicularis.</title>
        <authorList>
            <person name="Buettner E."/>
            <person name="Kellner H."/>
        </authorList>
    </citation>
    <scope>NUCLEOTIDE SEQUENCE [LARGE SCALE GENOMIC DNA]</scope>
    <source>
        <strain evidence="3 4">DSM 108380</strain>
    </source>
</reference>
<accession>A0A8H4RB63</accession>
<dbReference type="InterPro" id="IPR000994">
    <property type="entry name" value="Pept_M24"/>
</dbReference>
<name>A0A8H4RB63_9HELO</name>
<feature type="chain" id="PRO_5034567235" description="Peptidase M24 domain-containing protein" evidence="1">
    <location>
        <begin position="24"/>
        <end position="451"/>
    </location>
</feature>
<evidence type="ECO:0000256" key="1">
    <source>
        <dbReference type="SAM" id="SignalP"/>
    </source>
</evidence>
<dbReference type="SUPFAM" id="SSF55920">
    <property type="entry name" value="Creatinase/aminopeptidase"/>
    <property type="match status" value="1"/>
</dbReference>
<proteinExistence type="predicted"/>
<sequence length="451" mass="51293">MLQSYIYLHVLLSFLTLLHHVQCSSSQAPVPKYQPLPPLREQALLQDTWTRERLSIVPSILKKWGVDAWLMSQREYAEDTVFWSLKPATSFSARRRTVILFLAEPLPGLSSHLYSWIDNTPLVWEELSALLELHDPTKIAVNADDEISFSSGMHAGEMALVREKLGKELAGRLVVEKMVAVEVVATMVEGKLGWYRKLQETAWAMISEAFSEDVIEPGRTSTEDIEWWLREKILQMNYSTWFHPSVNILGPKPLFESPPSGKSNVINYGDLLHVDFGVTALGMNTDTQHMAYVLYPGETESDIPQGYLDGLKKANRLQDIVKSNMKIGLTGNQILKSSLKQMRSEGIEGKVYSHPIGDWGHSAGSLIGMTNMQDKVPVLGDLPLLKNTYYSVELTAEHFVPEINATMNFYLEEDVYWIEDEKRWEWVWGRQEKFHLIHSRAGQGFRVQNAG</sequence>
<dbReference type="Proteomes" id="UP000566819">
    <property type="component" value="Unassembled WGS sequence"/>
</dbReference>
<dbReference type="Gene3D" id="3.90.230.10">
    <property type="entry name" value="Creatinase/methionine aminopeptidase superfamily"/>
    <property type="match status" value="1"/>
</dbReference>